<protein>
    <submittedName>
        <fullName evidence="1">Uncharacterized protein</fullName>
    </submittedName>
</protein>
<gene>
    <name evidence="1" type="ORF">AFUS01_LOCUS25528</name>
</gene>
<name>A0A8J2KHQ0_9HEXA</name>
<proteinExistence type="predicted"/>
<sequence length="296" mass="33306">MRPSTMVSNSLPVFSLAREVSDALELAIAQISHPCLERSNDAVIQLKLIFRDRKITNFMIDHVDSLLSMTVTQIRRLQSILPSSAPEQKNQISQYCLNIIELLKAIFKPNNGSVTTKVTKITLCELIYLLITAMADCRAETFPRGPKIFSSINILIIRIIEYSEPTAVICGLLGMLNMALQVTKTDDLMNLVLKCESKLLKQFSAWERQGEIVSKQLDLETIIREFHSFIKRHTVRKCNGNDITSMKVMQSILFKLLTLVGTEVIYNTLDNISDIKDSKTAIFIKKVGALTVDVGK</sequence>
<reference evidence="1" key="1">
    <citation type="submission" date="2021-06" db="EMBL/GenBank/DDBJ databases">
        <authorList>
            <person name="Hodson N. C."/>
            <person name="Mongue J. A."/>
            <person name="Jaron S. K."/>
        </authorList>
    </citation>
    <scope>NUCLEOTIDE SEQUENCE</scope>
</reference>
<dbReference type="EMBL" id="CAJVCH010330309">
    <property type="protein sequence ID" value="CAG7786990.1"/>
    <property type="molecule type" value="Genomic_DNA"/>
</dbReference>
<keyword evidence="2" id="KW-1185">Reference proteome</keyword>
<evidence type="ECO:0000313" key="1">
    <source>
        <dbReference type="EMBL" id="CAG7786990.1"/>
    </source>
</evidence>
<comment type="caution">
    <text evidence="1">The sequence shown here is derived from an EMBL/GenBank/DDBJ whole genome shotgun (WGS) entry which is preliminary data.</text>
</comment>
<dbReference type="Proteomes" id="UP000708208">
    <property type="component" value="Unassembled WGS sequence"/>
</dbReference>
<dbReference type="AlphaFoldDB" id="A0A8J2KHQ0"/>
<evidence type="ECO:0000313" key="2">
    <source>
        <dbReference type="Proteomes" id="UP000708208"/>
    </source>
</evidence>
<organism evidence="1 2">
    <name type="scientific">Allacma fusca</name>
    <dbReference type="NCBI Taxonomy" id="39272"/>
    <lineage>
        <taxon>Eukaryota</taxon>
        <taxon>Metazoa</taxon>
        <taxon>Ecdysozoa</taxon>
        <taxon>Arthropoda</taxon>
        <taxon>Hexapoda</taxon>
        <taxon>Collembola</taxon>
        <taxon>Symphypleona</taxon>
        <taxon>Sminthuridae</taxon>
        <taxon>Allacma</taxon>
    </lineage>
</organism>
<accession>A0A8J2KHQ0</accession>